<dbReference type="GO" id="GO:0000166">
    <property type="term" value="F:nucleotide binding"/>
    <property type="evidence" value="ECO:0007669"/>
    <property type="project" value="UniProtKB-KW"/>
</dbReference>
<comment type="catalytic activity">
    <reaction evidence="12">
        <text>3 propionate 3-nitronate + 3 O2 + H2O = 3 3-oxopropanoate + 2 nitrate + nitrite + H2O2 + 3 H(+)</text>
        <dbReference type="Rhea" id="RHEA:57332"/>
        <dbReference type="ChEBI" id="CHEBI:15377"/>
        <dbReference type="ChEBI" id="CHEBI:15378"/>
        <dbReference type="ChEBI" id="CHEBI:15379"/>
        <dbReference type="ChEBI" id="CHEBI:16240"/>
        <dbReference type="ChEBI" id="CHEBI:16301"/>
        <dbReference type="ChEBI" id="CHEBI:17632"/>
        <dbReference type="ChEBI" id="CHEBI:33190"/>
        <dbReference type="ChEBI" id="CHEBI:136067"/>
    </reaction>
</comment>
<dbReference type="OrthoDB" id="9778912at2"/>
<evidence type="ECO:0000256" key="11">
    <source>
        <dbReference type="ARBA" id="ARBA00031155"/>
    </source>
</evidence>
<comment type="caution">
    <text evidence="13">The sequence shown here is derived from an EMBL/GenBank/DDBJ whole genome shotgun (WGS) entry which is preliminary data.</text>
</comment>
<evidence type="ECO:0000256" key="1">
    <source>
        <dbReference type="ARBA" id="ARBA00001917"/>
    </source>
</evidence>
<keyword evidence="10 13" id="KW-0503">Monooxygenase</keyword>
<dbReference type="Gene3D" id="3.20.20.70">
    <property type="entry name" value="Aldolase class I"/>
    <property type="match status" value="1"/>
</dbReference>
<dbReference type="AlphaFoldDB" id="A0A433HJ42"/>
<protein>
    <recommendedName>
        <fullName evidence="4">Probable nitronate monooxygenase</fullName>
    </recommendedName>
    <alternativeName>
        <fullName evidence="11">Propionate 3-nitronate monooxygenase</fullName>
    </alternativeName>
</protein>
<dbReference type="PANTHER" id="PTHR42747:SF3">
    <property type="entry name" value="NITRONATE MONOOXYGENASE-RELATED"/>
    <property type="match status" value="1"/>
</dbReference>
<reference evidence="13 14" key="1">
    <citation type="submission" date="2018-12" db="EMBL/GenBank/DDBJ databases">
        <title>Bacillus chawlae sp. nov., Bacillus glennii sp. nov., and Bacillus saganii sp. nov. Isolated from the Vehicle Assembly Building at Kennedy Space Center where the Viking Spacecraft were Assembled.</title>
        <authorList>
            <person name="Seuylemezian A."/>
            <person name="Vaishampayan P."/>
        </authorList>
    </citation>
    <scope>NUCLEOTIDE SEQUENCE [LARGE SCALE GENOMIC DNA]</scope>
    <source>
        <strain evidence="13 14">L5</strain>
    </source>
</reference>
<dbReference type="SUPFAM" id="SSF51412">
    <property type="entry name" value="Inosine monophosphate dehydrogenase (IMPDH)"/>
    <property type="match status" value="1"/>
</dbReference>
<sequence length="356" mass="38305">MKLQTDLCDKLQITHPIIQAGMAGGPTTVDLVVSVSEAGGLGSFGASYMTPDAIRQAIRETKERTAKPFAVNLFCTDMKDSFEGADESQQVLDELRNELGIERSGKRVETKDLFNQQFQVLIEEKVPVISTAFGVLPPDKTEVAKQHNMKITAMVTTVDEAKLAEKSGADIIIAQGSDAGGHRGTFHLDTHQNGANIGTFSLVPQVVDAVSLPVVAAGGIMDGRGLVAALALGASGIQMGTAFLPAIESGAHRVFKEALLKSTEESTVVTKVFSGRPARGIKNRFVQYFDERGVSPAAFPTQNSMTSDIRKEAAKQNNPEFMSLWAGQATRLLRKDASAGRLIQSIIEEAEQLLRY</sequence>
<dbReference type="PANTHER" id="PTHR42747">
    <property type="entry name" value="NITRONATE MONOOXYGENASE-RELATED"/>
    <property type="match status" value="1"/>
</dbReference>
<evidence type="ECO:0000256" key="6">
    <source>
        <dbReference type="ARBA" id="ARBA00022630"/>
    </source>
</evidence>
<evidence type="ECO:0000256" key="2">
    <source>
        <dbReference type="ARBA" id="ARBA00003535"/>
    </source>
</evidence>
<keyword evidence="9" id="KW-0560">Oxidoreductase</keyword>
<dbReference type="Proteomes" id="UP000267430">
    <property type="component" value="Unassembled WGS sequence"/>
</dbReference>
<dbReference type="GO" id="GO:0018580">
    <property type="term" value="F:nitronate monooxygenase activity"/>
    <property type="evidence" value="ECO:0007669"/>
    <property type="project" value="InterPro"/>
</dbReference>
<accession>A0A433HJ42</accession>
<keyword evidence="6" id="KW-0285">Flavoprotein</keyword>
<evidence type="ECO:0000313" key="14">
    <source>
        <dbReference type="Proteomes" id="UP000267430"/>
    </source>
</evidence>
<dbReference type="InterPro" id="IPR004136">
    <property type="entry name" value="NMO"/>
</dbReference>
<dbReference type="FunFam" id="3.20.20.70:FF:000154">
    <property type="entry name" value="Probable nitronate monooxygenase"/>
    <property type="match status" value="1"/>
</dbReference>
<dbReference type="InterPro" id="IPR013785">
    <property type="entry name" value="Aldolase_TIM"/>
</dbReference>
<evidence type="ECO:0000256" key="5">
    <source>
        <dbReference type="ARBA" id="ARBA00022575"/>
    </source>
</evidence>
<evidence type="ECO:0000256" key="7">
    <source>
        <dbReference type="ARBA" id="ARBA00022643"/>
    </source>
</evidence>
<evidence type="ECO:0000256" key="3">
    <source>
        <dbReference type="ARBA" id="ARBA00009881"/>
    </source>
</evidence>
<comment type="similarity">
    <text evidence="3">Belongs to the nitronate monooxygenase family. NMO class I subfamily.</text>
</comment>
<keyword evidence="7" id="KW-0288">FMN</keyword>
<keyword evidence="8" id="KW-0547">Nucleotide-binding</keyword>
<proteinExistence type="inferred from homology"/>
<name>A0A433HJ42_9BACI</name>
<keyword evidence="5" id="KW-0216">Detoxification</keyword>
<comment type="cofactor">
    <cofactor evidence="1">
        <name>FMN</name>
        <dbReference type="ChEBI" id="CHEBI:58210"/>
    </cofactor>
</comment>
<dbReference type="Pfam" id="PF03060">
    <property type="entry name" value="NMO"/>
    <property type="match status" value="1"/>
</dbReference>
<comment type="function">
    <text evidence="2">Nitronate monooxygenase that uses molecular oxygen to catalyze the oxidative denitrification of alkyl nitronates. Acts on propionate 3-nitronate (P3N), the presumed physiological substrate. Probably functions in the detoxification of P3N, a metabolic poison produced by plants and fungi as a defense mechanism.</text>
</comment>
<keyword evidence="14" id="KW-1185">Reference proteome</keyword>
<dbReference type="GO" id="GO:0009636">
    <property type="term" value="P:response to toxic substance"/>
    <property type="evidence" value="ECO:0007669"/>
    <property type="project" value="UniProtKB-KW"/>
</dbReference>
<dbReference type="EMBL" id="RYZZ01000017">
    <property type="protein sequence ID" value="RUQ28269.1"/>
    <property type="molecule type" value="Genomic_DNA"/>
</dbReference>
<evidence type="ECO:0000313" key="13">
    <source>
        <dbReference type="EMBL" id="RUQ28269.1"/>
    </source>
</evidence>
<evidence type="ECO:0000256" key="12">
    <source>
        <dbReference type="ARBA" id="ARBA00049401"/>
    </source>
</evidence>
<evidence type="ECO:0000256" key="4">
    <source>
        <dbReference type="ARBA" id="ARBA00013457"/>
    </source>
</evidence>
<evidence type="ECO:0000256" key="8">
    <source>
        <dbReference type="ARBA" id="ARBA00022741"/>
    </source>
</evidence>
<dbReference type="CDD" id="cd04730">
    <property type="entry name" value="NPD_like"/>
    <property type="match status" value="1"/>
</dbReference>
<dbReference type="RefSeq" id="WP_126865376.1">
    <property type="nucleotide sequence ID" value="NZ_JAUSTX010000002.1"/>
</dbReference>
<gene>
    <name evidence="13" type="ORF">ELQ35_13650</name>
</gene>
<evidence type="ECO:0000256" key="9">
    <source>
        <dbReference type="ARBA" id="ARBA00023002"/>
    </source>
</evidence>
<evidence type="ECO:0000256" key="10">
    <source>
        <dbReference type="ARBA" id="ARBA00023033"/>
    </source>
</evidence>
<organism evidence="13 14">
    <name type="scientific">Peribacillus cavernae</name>
    <dbReference type="NCBI Taxonomy" id="1674310"/>
    <lineage>
        <taxon>Bacteria</taxon>
        <taxon>Bacillati</taxon>
        <taxon>Bacillota</taxon>
        <taxon>Bacilli</taxon>
        <taxon>Bacillales</taxon>
        <taxon>Bacillaceae</taxon>
        <taxon>Peribacillus</taxon>
    </lineage>
</organism>